<dbReference type="UniPathway" id="UPA00109">
    <property type="reaction ID" value="UER00181"/>
</dbReference>
<dbReference type="Gene3D" id="2.60.120.10">
    <property type="entry name" value="Jelly Rolls"/>
    <property type="match status" value="1"/>
</dbReference>
<dbReference type="SUPFAM" id="SSF51182">
    <property type="entry name" value="RmlC-like cupins"/>
    <property type="match status" value="1"/>
</dbReference>
<feature type="domain" description="Glucose-6-phosphate isomerase prokaryote" evidence="7">
    <location>
        <begin position="32"/>
        <end position="177"/>
    </location>
</feature>
<name>A0A2N5EJH5_9GAMM</name>
<evidence type="ECO:0000256" key="2">
    <source>
        <dbReference type="ARBA" id="ARBA00006542"/>
    </source>
</evidence>
<dbReference type="OrthoDB" id="5592106at2"/>
<keyword evidence="8" id="KW-0413">Isomerase</keyword>
<dbReference type="GO" id="GO:0006096">
    <property type="term" value="P:glycolytic process"/>
    <property type="evidence" value="ECO:0007669"/>
    <property type="project" value="UniProtKB-UniPathway"/>
</dbReference>
<dbReference type="EMBL" id="PJZK01000020">
    <property type="protein sequence ID" value="PLR45901.1"/>
    <property type="molecule type" value="Genomic_DNA"/>
</dbReference>
<keyword evidence="5" id="KW-0324">Glycolysis</keyword>
<dbReference type="InterPro" id="IPR011051">
    <property type="entry name" value="RmlC_Cupin_sf"/>
</dbReference>
<dbReference type="EC" id="5.3.1.9" evidence="3"/>
<comment type="similarity">
    <text evidence="2">Belongs to the archaeal-type GPI family.</text>
</comment>
<dbReference type="AlphaFoldDB" id="A0A2N5EJH5"/>
<dbReference type="Pfam" id="PF06560">
    <property type="entry name" value="GPI"/>
    <property type="match status" value="1"/>
</dbReference>
<evidence type="ECO:0000313" key="9">
    <source>
        <dbReference type="Proteomes" id="UP000234626"/>
    </source>
</evidence>
<dbReference type="CDD" id="cd02218">
    <property type="entry name" value="cupin_PGI"/>
    <property type="match status" value="1"/>
</dbReference>
<dbReference type="GO" id="GO:0004347">
    <property type="term" value="F:glucose-6-phosphate isomerase activity"/>
    <property type="evidence" value="ECO:0007669"/>
    <property type="project" value="UniProtKB-EC"/>
</dbReference>
<dbReference type="GO" id="GO:0005737">
    <property type="term" value="C:cytoplasm"/>
    <property type="evidence" value="ECO:0007669"/>
    <property type="project" value="InterPro"/>
</dbReference>
<evidence type="ECO:0000256" key="1">
    <source>
        <dbReference type="ARBA" id="ARBA00004926"/>
    </source>
</evidence>
<evidence type="ECO:0000259" key="7">
    <source>
        <dbReference type="Pfam" id="PF06560"/>
    </source>
</evidence>
<dbReference type="GO" id="GO:0006094">
    <property type="term" value="P:gluconeogenesis"/>
    <property type="evidence" value="ECO:0007669"/>
    <property type="project" value="UniProtKB-KW"/>
</dbReference>
<dbReference type="Proteomes" id="UP000234626">
    <property type="component" value="Unassembled WGS sequence"/>
</dbReference>
<keyword evidence="9" id="KW-1185">Reference proteome</keyword>
<comment type="catalytic activity">
    <reaction evidence="6">
        <text>alpha-D-glucose 6-phosphate = beta-D-fructose 6-phosphate</text>
        <dbReference type="Rhea" id="RHEA:11816"/>
        <dbReference type="ChEBI" id="CHEBI:57634"/>
        <dbReference type="ChEBI" id="CHEBI:58225"/>
        <dbReference type="EC" id="5.3.1.9"/>
    </reaction>
</comment>
<comment type="caution">
    <text evidence="8">The sequence shown here is derived from an EMBL/GenBank/DDBJ whole genome shotgun (WGS) entry which is preliminary data.</text>
</comment>
<accession>A0A2N5EJH5</accession>
<evidence type="ECO:0000256" key="6">
    <source>
        <dbReference type="ARBA" id="ARBA00029321"/>
    </source>
</evidence>
<evidence type="ECO:0000256" key="4">
    <source>
        <dbReference type="ARBA" id="ARBA00022432"/>
    </source>
</evidence>
<comment type="pathway">
    <text evidence="1">Carbohydrate degradation; glycolysis; D-glyceraldehyde 3-phosphate and glycerone phosphate from D-glucose: step 2/4.</text>
</comment>
<keyword evidence="4" id="KW-0312">Gluconeogenesis</keyword>
<evidence type="ECO:0000313" key="8">
    <source>
        <dbReference type="EMBL" id="PLR45901.1"/>
    </source>
</evidence>
<evidence type="ECO:0000256" key="5">
    <source>
        <dbReference type="ARBA" id="ARBA00023152"/>
    </source>
</evidence>
<gene>
    <name evidence="8" type="ORF">CYR34_16650</name>
</gene>
<reference evidence="8 9" key="1">
    <citation type="submission" date="2017-12" db="EMBL/GenBank/DDBJ databases">
        <title>Characterization of six clinical isolates of Enterochimera gen. nov., a novel genus of the Yersiniaciae family and the three species Enterochimera arupensis sp. nov., Enterochimera coloradensis sp. nov, and Enterochimera californica sp. nov.</title>
        <authorList>
            <person name="Rossi A."/>
            <person name="Fisher M."/>
        </authorList>
    </citation>
    <scope>NUCLEOTIDE SEQUENCE [LARGE SCALE GENOMIC DNA]</scope>
    <source>
        <strain evidence="8 9">2016Iso1</strain>
    </source>
</reference>
<evidence type="ECO:0000256" key="3">
    <source>
        <dbReference type="ARBA" id="ARBA00011952"/>
    </source>
</evidence>
<dbReference type="InterPro" id="IPR010551">
    <property type="entry name" value="G6P_isomerase_prok"/>
</dbReference>
<protein>
    <recommendedName>
        <fullName evidence="3">glucose-6-phosphate isomerase</fullName>
        <ecNumber evidence="3">5.3.1.9</ecNumber>
    </recommendedName>
</protein>
<sequence length="186" mass="20279">MKLKTRLPRQLDLASGQFIAADLHEHTTTAGMLAGLFEDQTAWAALPADTPIYTVAILPAPQQEGELLAGVTHLHPGRIGREFYMTRGHLHQRREQAEYYVGLRGHGLLLLRQAGEGVLEHVFPGSVHHIPPFTAHRLINTGSGTLSALAVWSAIAGHDYQALQPQGFGVRVMADGDGWRAEVQDA</sequence>
<dbReference type="InterPro" id="IPR014710">
    <property type="entry name" value="RmlC-like_jellyroll"/>
</dbReference>
<organism evidence="8 9">
    <name type="scientific">Chimaeribacter arupi</name>
    <dbReference type="NCBI Taxonomy" id="2060066"/>
    <lineage>
        <taxon>Bacteria</taxon>
        <taxon>Pseudomonadati</taxon>
        <taxon>Pseudomonadota</taxon>
        <taxon>Gammaproteobacteria</taxon>
        <taxon>Enterobacterales</taxon>
        <taxon>Yersiniaceae</taxon>
        <taxon>Chimaeribacter</taxon>
    </lineage>
</organism>
<dbReference type="RefSeq" id="WP_101835622.1">
    <property type="nucleotide sequence ID" value="NZ_PJZK01000020.1"/>
</dbReference>
<proteinExistence type="inferred from homology"/>